<keyword evidence="2" id="KW-0472">Membrane</keyword>
<reference evidence="5 6" key="1">
    <citation type="submission" date="2016-10" db="EMBL/GenBank/DDBJ databases">
        <authorList>
            <person name="de Groot N.N."/>
        </authorList>
    </citation>
    <scope>NUCLEOTIDE SEQUENCE [LARGE SCALE GENOMIC DNA]</scope>
    <source>
        <strain evidence="5 6">CGMCC 1.9113</strain>
    </source>
</reference>
<dbReference type="GO" id="GO:0009279">
    <property type="term" value="C:cell outer membrane"/>
    <property type="evidence" value="ECO:0007669"/>
    <property type="project" value="UniProtKB-SubCell"/>
</dbReference>
<dbReference type="InterPro" id="IPR036942">
    <property type="entry name" value="Beta-barrel_TonB_sf"/>
</dbReference>
<dbReference type="PANTHER" id="PTHR47234:SF3">
    <property type="entry name" value="SECRETIN_TONB SHORT N-TERMINAL DOMAIN-CONTAINING PROTEIN"/>
    <property type="match status" value="1"/>
</dbReference>
<gene>
    <name evidence="5" type="ORF">SAMN04488241_10942</name>
</gene>
<evidence type="ECO:0000313" key="6">
    <source>
        <dbReference type="Proteomes" id="UP000199586"/>
    </source>
</evidence>
<evidence type="ECO:0000256" key="3">
    <source>
        <dbReference type="ARBA" id="ARBA00023237"/>
    </source>
</evidence>
<dbReference type="Gene3D" id="2.40.170.20">
    <property type="entry name" value="TonB-dependent receptor, beta-barrel domain"/>
    <property type="match status" value="2"/>
</dbReference>
<dbReference type="InterPro" id="IPR037066">
    <property type="entry name" value="Plug_dom_sf"/>
</dbReference>
<dbReference type="SUPFAM" id="SSF56935">
    <property type="entry name" value="Porins"/>
    <property type="match status" value="1"/>
</dbReference>
<feature type="compositionally biased region" description="Gly residues" evidence="4">
    <location>
        <begin position="652"/>
        <end position="680"/>
    </location>
</feature>
<dbReference type="EMBL" id="FOXP01000009">
    <property type="protein sequence ID" value="SFP86323.1"/>
    <property type="molecule type" value="Genomic_DNA"/>
</dbReference>
<keyword evidence="5" id="KW-0675">Receptor</keyword>
<dbReference type="Proteomes" id="UP000199586">
    <property type="component" value="Unassembled WGS sequence"/>
</dbReference>
<feature type="compositionally biased region" description="Low complexity" evidence="4">
    <location>
        <begin position="7"/>
        <end position="30"/>
    </location>
</feature>
<accession>A0A1I5TTG4</accession>
<keyword evidence="3" id="KW-0998">Cell outer membrane</keyword>
<keyword evidence="6" id="KW-1185">Reference proteome</keyword>
<evidence type="ECO:0000256" key="4">
    <source>
        <dbReference type="SAM" id="MobiDB-lite"/>
    </source>
</evidence>
<organism evidence="5 6">
    <name type="scientific">Sphingomonas rubra</name>
    <dbReference type="NCBI Taxonomy" id="634430"/>
    <lineage>
        <taxon>Bacteria</taxon>
        <taxon>Pseudomonadati</taxon>
        <taxon>Pseudomonadota</taxon>
        <taxon>Alphaproteobacteria</taxon>
        <taxon>Sphingomonadales</taxon>
        <taxon>Sphingomonadaceae</taxon>
        <taxon>Sphingomonas</taxon>
    </lineage>
</organism>
<comment type="subcellular location">
    <subcellularLocation>
        <location evidence="1">Cell outer membrane</location>
    </subcellularLocation>
</comment>
<proteinExistence type="predicted"/>
<protein>
    <submittedName>
        <fullName evidence="5">TonB dependent receptor</fullName>
    </submittedName>
</protein>
<feature type="region of interest" description="Disordered" evidence="4">
    <location>
        <begin position="1"/>
        <end position="37"/>
    </location>
</feature>
<name>A0A1I5TTG4_9SPHN</name>
<evidence type="ECO:0000256" key="1">
    <source>
        <dbReference type="ARBA" id="ARBA00004442"/>
    </source>
</evidence>
<sequence>MIVAMTAPAAAQQSPPSPAADASPAAADAPADADEGEEIVVTGSRRLPGQVVGDIPADQQLSPADIRSYGVNSVSELLTELGPQTRSGRGGAPVVLLDGRRISGFQEIRDIPTEAILRVDILPEEVALKYGYPADSRVVNFVLRRRFRAVTAEASDRIATEGGRHAAQGEIDLLSIRRGGRNNLHLSYQQASPLLESERGILARSSDDGTGNGFDQTPFRTLLPETRTFSANAVRAQPLLGVNATLNGRIEVTDSVGRFGLPSLALTTPAGAVTRVVDQRGVGPLFQRTGGLTARLGATANGTIGRWQWTATGAFDRAETETATEQGFDAAGFQALVTAGADPLGTIPAAALAGLPANRARSVTSSGTGDLLFTGTAFTLPAGPVSTSIRLGASTLDLDSRAFRQELVTQGAVSRDAVNGQASVDLPITARAAAIGRLSLNGNVAVDRLSDFGTLVTTGYGLNWQPAEGVRLLVNVTDQAQAPSPTQLGAPTVTTPGVRVFDFTRGTTATVTTITGGNPLLRESDRHVERVGLTLKPWTATDLVLTANYTGTRIDDPIRSFPSAIPAIEAAFPGRFVRDADGDLLSVDTRPVSLSRSEQRELRWGVNFSRPLRSRLQREIEAFRAGTGPNPFAGLRPPGGSPPQGEGARPAGPGGPGGGGPGGGRPGGRGFGGGGFGGRGGGQAGGRLQFALYHTWHFTDRVRIADGGPVLDLLDGDVIGGGGGSPRHELEGQAGYTNNGLGARLSFDYRAATRVNGLAAADDLRFADLATADLRLFADFGGRIDWVRAHPWLRGARVTIGIDNLFNRRQRVTDATGTTPISYQPAYLDALGRSVRLSIRKLLF</sequence>
<dbReference type="PANTHER" id="PTHR47234">
    <property type="match status" value="1"/>
</dbReference>
<dbReference type="Gene3D" id="2.170.130.10">
    <property type="entry name" value="TonB-dependent receptor, plug domain"/>
    <property type="match status" value="1"/>
</dbReference>
<dbReference type="AlphaFoldDB" id="A0A1I5TTG4"/>
<evidence type="ECO:0000313" key="5">
    <source>
        <dbReference type="EMBL" id="SFP86323.1"/>
    </source>
</evidence>
<evidence type="ECO:0000256" key="2">
    <source>
        <dbReference type="ARBA" id="ARBA00023136"/>
    </source>
</evidence>
<dbReference type="OrthoDB" id="7224136at2"/>
<feature type="region of interest" description="Disordered" evidence="4">
    <location>
        <begin position="625"/>
        <end position="680"/>
    </location>
</feature>
<dbReference type="STRING" id="634430.SAMN04488241_10942"/>